<organism evidence="2 3">
    <name type="scientific">Pseudocercospora fuligena</name>
    <dbReference type="NCBI Taxonomy" id="685502"/>
    <lineage>
        <taxon>Eukaryota</taxon>
        <taxon>Fungi</taxon>
        <taxon>Dikarya</taxon>
        <taxon>Ascomycota</taxon>
        <taxon>Pezizomycotina</taxon>
        <taxon>Dothideomycetes</taxon>
        <taxon>Dothideomycetidae</taxon>
        <taxon>Mycosphaerellales</taxon>
        <taxon>Mycosphaerellaceae</taxon>
        <taxon>Pseudocercospora</taxon>
    </lineage>
</organism>
<feature type="compositionally biased region" description="Acidic residues" evidence="1">
    <location>
        <begin position="192"/>
        <end position="211"/>
    </location>
</feature>
<dbReference type="AlphaFoldDB" id="A0A8H6RNH4"/>
<feature type="compositionally biased region" description="Basic and acidic residues" evidence="1">
    <location>
        <begin position="106"/>
        <end position="115"/>
    </location>
</feature>
<proteinExistence type="predicted"/>
<accession>A0A8H6RNH4</accession>
<feature type="region of interest" description="Disordered" evidence="1">
    <location>
        <begin position="79"/>
        <end position="115"/>
    </location>
</feature>
<dbReference type="Proteomes" id="UP000660729">
    <property type="component" value="Unassembled WGS sequence"/>
</dbReference>
<feature type="compositionally biased region" description="Basic residues" evidence="1">
    <location>
        <begin position="483"/>
        <end position="494"/>
    </location>
</feature>
<evidence type="ECO:0000313" key="3">
    <source>
        <dbReference type="Proteomes" id="UP000660729"/>
    </source>
</evidence>
<feature type="compositionally biased region" description="Basic and acidic residues" evidence="1">
    <location>
        <begin position="173"/>
        <end position="185"/>
    </location>
</feature>
<name>A0A8H6RNH4_9PEZI</name>
<dbReference type="EMBL" id="JABCIY010000058">
    <property type="protein sequence ID" value="KAF7194649.1"/>
    <property type="molecule type" value="Genomic_DNA"/>
</dbReference>
<sequence>MADDYDYDDGAFMDLDDAWLYVEDEFDLADELAENQVPSPGYSGTNHEIDMEGYEFDLYGYQEDLEYGDDSYWDYGSYGKSDKAGDKRKRGPSKTESTPSKRKKSSKDDNLGREFEPLLFRSRDERIKLFFRDPPLQRKQPPLSFLGDWRKRFAGADGIVSQQKMPEAMKAAAESKSDETPEKAGRFNADGLENDEGDEEWEDDEDEDEGEGGLAIDPEMLKAILKEKLGDAGLEGMDEAAFMETINKMLSGAGDADDAAGALANSLLGKVTSDTGDDALSGWLSGQGVNLEQDDDASSVATNEQETVRHAAAPKQRSGHSPPDSAVELHKTTQMPLHDGSPTGSTKKRKMNAIEEGAPRKKPKKVTFDVPPSSSSQTEQTDANLDHGDLLTSEDPLMSESNMSETTKAKNAAAVQANRTQMNGTAEADDGPSITTSQQPGKKRKATSAEALDEKPAEKKTRNRELQDLGPLPSTPSPGGPARRTRNAKAKAGK</sequence>
<evidence type="ECO:0000256" key="1">
    <source>
        <dbReference type="SAM" id="MobiDB-lite"/>
    </source>
</evidence>
<feature type="compositionally biased region" description="Basic and acidic residues" evidence="1">
    <location>
        <begin position="452"/>
        <end position="467"/>
    </location>
</feature>
<feature type="compositionally biased region" description="Polar residues" evidence="1">
    <location>
        <begin position="372"/>
        <end position="383"/>
    </location>
</feature>
<gene>
    <name evidence="2" type="ORF">HII31_04155</name>
</gene>
<comment type="caution">
    <text evidence="2">The sequence shown here is derived from an EMBL/GenBank/DDBJ whole genome shotgun (WGS) entry which is preliminary data.</text>
</comment>
<keyword evidence="3" id="KW-1185">Reference proteome</keyword>
<dbReference type="OrthoDB" id="3933088at2759"/>
<feature type="region of interest" description="Disordered" evidence="1">
    <location>
        <begin position="160"/>
        <end position="217"/>
    </location>
</feature>
<feature type="region of interest" description="Disordered" evidence="1">
    <location>
        <begin position="281"/>
        <end position="494"/>
    </location>
</feature>
<protein>
    <submittedName>
        <fullName evidence="2">Uncharacterized protein</fullName>
    </submittedName>
</protein>
<reference evidence="2" key="1">
    <citation type="submission" date="2020-04" db="EMBL/GenBank/DDBJ databases">
        <title>Draft genome resource of the tomato pathogen Pseudocercospora fuligena.</title>
        <authorList>
            <person name="Zaccaron A."/>
        </authorList>
    </citation>
    <scope>NUCLEOTIDE SEQUENCE</scope>
    <source>
        <strain evidence="2">PF001</strain>
    </source>
</reference>
<evidence type="ECO:0000313" key="2">
    <source>
        <dbReference type="EMBL" id="KAF7194649.1"/>
    </source>
</evidence>